<keyword evidence="4" id="KW-1185">Reference proteome</keyword>
<dbReference type="Proteomes" id="UP000507470">
    <property type="component" value="Unassembled WGS sequence"/>
</dbReference>
<name>A0A6J8DJJ6_MYTCO</name>
<dbReference type="InterPro" id="IPR026971">
    <property type="entry name" value="CND1/NCAPD3"/>
</dbReference>
<accession>A0A6J8DJJ6</accession>
<dbReference type="PANTHER" id="PTHR14222">
    <property type="entry name" value="CONDENSIN"/>
    <property type="match status" value="1"/>
</dbReference>
<dbReference type="GO" id="GO:0010032">
    <property type="term" value="P:meiotic chromosome condensation"/>
    <property type="evidence" value="ECO:0007669"/>
    <property type="project" value="TreeGrafter"/>
</dbReference>
<dbReference type="GO" id="GO:0042393">
    <property type="term" value="F:histone binding"/>
    <property type="evidence" value="ECO:0007669"/>
    <property type="project" value="TreeGrafter"/>
</dbReference>
<sequence length="234" mass="26937">MSSFVLDLDRNKRLKLYLFMLEYMTDEHRFQMTAKMAQELEQQRSTVLKDLMMYLRELLKDYKNEVQDILSADRQLATEIEFDLRKFEEQEEELERQRNASIIQFAEGVKDKATPPRTLRGNRAISTPSATPGTPQKGTQGSKDTVYMFSPDKPLPRPRKWNIKSPAPSRGVVKKGSSENEDPSDEKEAAQDTEEPNKKYTKPRSEKLVYIVAEHAFYIIISQGGLSLVDQNLG</sequence>
<dbReference type="GO" id="GO:0000779">
    <property type="term" value="C:condensed chromosome, centromeric region"/>
    <property type="evidence" value="ECO:0007669"/>
    <property type="project" value="TreeGrafter"/>
</dbReference>
<evidence type="ECO:0000313" key="4">
    <source>
        <dbReference type="Proteomes" id="UP000507470"/>
    </source>
</evidence>
<dbReference type="GO" id="GO:0000796">
    <property type="term" value="C:condensin complex"/>
    <property type="evidence" value="ECO:0007669"/>
    <property type="project" value="TreeGrafter"/>
</dbReference>
<dbReference type="AlphaFoldDB" id="A0A6J8DJJ6"/>
<organism evidence="3 4">
    <name type="scientific">Mytilus coruscus</name>
    <name type="common">Sea mussel</name>
    <dbReference type="NCBI Taxonomy" id="42192"/>
    <lineage>
        <taxon>Eukaryota</taxon>
        <taxon>Metazoa</taxon>
        <taxon>Spiralia</taxon>
        <taxon>Lophotrochozoa</taxon>
        <taxon>Mollusca</taxon>
        <taxon>Bivalvia</taxon>
        <taxon>Autobranchia</taxon>
        <taxon>Pteriomorphia</taxon>
        <taxon>Mytilida</taxon>
        <taxon>Mytiloidea</taxon>
        <taxon>Mytilidae</taxon>
        <taxon>Mytilinae</taxon>
        <taxon>Mytilus</taxon>
    </lineage>
</organism>
<gene>
    <name evidence="3" type="ORF">MCOR_41709</name>
</gene>
<reference evidence="3 4" key="1">
    <citation type="submission" date="2020-06" db="EMBL/GenBank/DDBJ databases">
        <authorList>
            <person name="Li R."/>
            <person name="Bekaert M."/>
        </authorList>
    </citation>
    <scope>NUCLEOTIDE SEQUENCE [LARGE SCALE GENOMIC DNA]</scope>
    <source>
        <strain evidence="4">wild</strain>
    </source>
</reference>
<feature type="compositionally biased region" description="Basic and acidic residues" evidence="2">
    <location>
        <begin position="186"/>
        <end position="205"/>
    </location>
</feature>
<feature type="coiled-coil region" evidence="1">
    <location>
        <begin position="77"/>
        <end position="104"/>
    </location>
</feature>
<keyword evidence="1" id="KW-0175">Coiled coil</keyword>
<dbReference type="EMBL" id="CACVKT020007520">
    <property type="protein sequence ID" value="CAC5408299.1"/>
    <property type="molecule type" value="Genomic_DNA"/>
</dbReference>
<dbReference type="OrthoDB" id="10263978at2759"/>
<dbReference type="PANTHER" id="PTHR14222:SF1">
    <property type="entry name" value="CONDENSIN-2 COMPLEX SUBUNIT D3"/>
    <property type="match status" value="1"/>
</dbReference>
<feature type="region of interest" description="Disordered" evidence="2">
    <location>
        <begin position="106"/>
        <end position="205"/>
    </location>
</feature>
<proteinExistence type="predicted"/>
<evidence type="ECO:0000313" key="3">
    <source>
        <dbReference type="EMBL" id="CAC5408299.1"/>
    </source>
</evidence>
<dbReference type="GO" id="GO:0007076">
    <property type="term" value="P:mitotic chromosome condensation"/>
    <property type="evidence" value="ECO:0007669"/>
    <property type="project" value="InterPro"/>
</dbReference>
<protein>
    <submittedName>
        <fullName evidence="3">NCAPD3</fullName>
    </submittedName>
</protein>
<evidence type="ECO:0000256" key="2">
    <source>
        <dbReference type="SAM" id="MobiDB-lite"/>
    </source>
</evidence>
<feature type="compositionally biased region" description="Polar residues" evidence="2">
    <location>
        <begin position="124"/>
        <end position="143"/>
    </location>
</feature>
<evidence type="ECO:0000256" key="1">
    <source>
        <dbReference type="SAM" id="Coils"/>
    </source>
</evidence>